<feature type="transmembrane region" description="Helical" evidence="2">
    <location>
        <begin position="231"/>
        <end position="251"/>
    </location>
</feature>
<name>A0ABQ8P468_9CRYT</name>
<comment type="caution">
    <text evidence="3">The sequence shown here is derived from an EMBL/GenBank/DDBJ whole genome shotgun (WGS) entry which is preliminary data.</text>
</comment>
<protein>
    <submittedName>
        <fullName evidence="3">Membrane associated protein</fullName>
    </submittedName>
</protein>
<feature type="transmembrane region" description="Helical" evidence="2">
    <location>
        <begin position="347"/>
        <end position="372"/>
    </location>
</feature>
<feature type="transmembrane region" description="Helical" evidence="2">
    <location>
        <begin position="411"/>
        <end position="437"/>
    </location>
</feature>
<evidence type="ECO:0000313" key="3">
    <source>
        <dbReference type="EMBL" id="KAJ1607569.1"/>
    </source>
</evidence>
<gene>
    <name evidence="3" type="ORF">OJ252_2805</name>
</gene>
<feature type="compositionally biased region" description="Basic and acidic residues" evidence="1">
    <location>
        <begin position="1"/>
        <end position="13"/>
    </location>
</feature>
<proteinExistence type="predicted"/>
<organism evidence="3 4">
    <name type="scientific">Cryptosporidium canis</name>
    <dbReference type="NCBI Taxonomy" id="195482"/>
    <lineage>
        <taxon>Eukaryota</taxon>
        <taxon>Sar</taxon>
        <taxon>Alveolata</taxon>
        <taxon>Apicomplexa</taxon>
        <taxon>Conoidasida</taxon>
        <taxon>Coccidia</taxon>
        <taxon>Eucoccidiorida</taxon>
        <taxon>Eimeriorina</taxon>
        <taxon>Cryptosporidiidae</taxon>
        <taxon>Cryptosporidium</taxon>
    </lineage>
</organism>
<feature type="transmembrane region" description="Helical" evidence="2">
    <location>
        <begin position="183"/>
        <end position="205"/>
    </location>
</feature>
<keyword evidence="4" id="KW-1185">Reference proteome</keyword>
<dbReference type="Proteomes" id="UP001071777">
    <property type="component" value="Unassembled WGS sequence"/>
</dbReference>
<keyword evidence="2" id="KW-0472">Membrane</keyword>
<feature type="transmembrane region" description="Helical" evidence="2">
    <location>
        <begin position="314"/>
        <end position="340"/>
    </location>
</feature>
<keyword evidence="2" id="KW-1133">Transmembrane helix</keyword>
<feature type="transmembrane region" description="Helical" evidence="2">
    <location>
        <begin position="136"/>
        <end position="162"/>
    </location>
</feature>
<reference evidence="3" key="1">
    <citation type="submission" date="2022-10" db="EMBL/GenBank/DDBJ databases">
        <title>Adaptive evolution leads to modifications in subtelomeric GC content in a zoonotic Cryptosporidium species.</title>
        <authorList>
            <person name="Li J."/>
            <person name="Feng Y."/>
            <person name="Xiao L."/>
        </authorList>
    </citation>
    <scope>NUCLEOTIDE SEQUENCE</scope>
    <source>
        <strain evidence="3">25894</strain>
    </source>
</reference>
<evidence type="ECO:0000313" key="4">
    <source>
        <dbReference type="Proteomes" id="UP001071777"/>
    </source>
</evidence>
<feature type="transmembrane region" description="Helical" evidence="2">
    <location>
        <begin position="88"/>
        <end position="109"/>
    </location>
</feature>
<accession>A0ABQ8P468</accession>
<evidence type="ECO:0000256" key="2">
    <source>
        <dbReference type="SAM" id="Phobius"/>
    </source>
</evidence>
<dbReference type="EMBL" id="JAPCXB010000118">
    <property type="protein sequence ID" value="KAJ1607569.1"/>
    <property type="molecule type" value="Genomic_DNA"/>
</dbReference>
<sequence>MVSLNEHEQEEGGRSGVELEDFQRKQSTYLDGEKPSLDAEECVDEATVESLRDEQGEIRLNIGESASVKSNISSMEFIRQYADRKEGLFLAAEYLLLVSCISIGAYIVYQENELTSYLQNKSGFEVTRDLINQAKIMTVFVTLVMGVRLLTNLTFGILFILFKRGIIVKWINVFKSKLFIDQVFIWQSPFISLPIIVIALVRLMVNCKSQLEEIRSLQRSSLDVEISNFSLHRLLFLIIYYSVYLLTNFIMEQLVVRRQYLGNVIQSQRLGILDYSIAYIGNAALVASLILYFFRFRYTDDAESNIDLRSQIEYYYKTILAAAAHSGLISVFLGILGYIASLSCSKMLILISLIVKFYSAFVFSWSCSLVWFGNQLLKLFCNIDSISQNLYSLPLQDYMAFKSACFTRPNFYLVTVLVIIQLSLSIFTLILNFLFLINKRIWKTEY</sequence>
<feature type="transmembrane region" description="Helical" evidence="2">
    <location>
        <begin position="272"/>
        <end position="294"/>
    </location>
</feature>
<evidence type="ECO:0000256" key="1">
    <source>
        <dbReference type="SAM" id="MobiDB-lite"/>
    </source>
</evidence>
<feature type="region of interest" description="Disordered" evidence="1">
    <location>
        <begin position="1"/>
        <end position="21"/>
    </location>
</feature>
<keyword evidence="2" id="KW-0812">Transmembrane</keyword>